<dbReference type="Gene3D" id="1.10.287.130">
    <property type="match status" value="1"/>
</dbReference>
<dbReference type="InterPro" id="IPR035965">
    <property type="entry name" value="PAS-like_dom_sf"/>
</dbReference>
<dbReference type="NCBIfam" id="TIGR00229">
    <property type="entry name" value="sensory_box"/>
    <property type="match status" value="1"/>
</dbReference>
<keyword evidence="7 15" id="KW-0812">Transmembrane</keyword>
<organism evidence="20 21">
    <name type="scientific">Trichlorobacter thiogenes</name>
    <dbReference type="NCBI Taxonomy" id="115783"/>
    <lineage>
        <taxon>Bacteria</taxon>
        <taxon>Pseudomonadati</taxon>
        <taxon>Thermodesulfobacteriota</taxon>
        <taxon>Desulfuromonadia</taxon>
        <taxon>Geobacterales</taxon>
        <taxon>Geobacteraceae</taxon>
        <taxon>Trichlorobacter</taxon>
    </lineage>
</organism>
<keyword evidence="8" id="KW-0547">Nucleotide-binding</keyword>
<evidence type="ECO:0000259" key="19">
    <source>
        <dbReference type="PROSITE" id="PS50885"/>
    </source>
</evidence>
<dbReference type="InterPro" id="IPR013655">
    <property type="entry name" value="PAS_fold_3"/>
</dbReference>
<feature type="transmembrane region" description="Helical" evidence="15">
    <location>
        <begin position="12"/>
        <end position="37"/>
    </location>
</feature>
<keyword evidence="12" id="KW-0902">Two-component regulatory system</keyword>
<dbReference type="InterPro" id="IPR000014">
    <property type="entry name" value="PAS"/>
</dbReference>
<sequence length="1024" mass="114887">MVNRFKNLSITIKATLLLSLTAMFFLLVLSGVTYLFARHELQQSIATNQTAAVNSLAAQLDENLAASRNYLHYLATHLQQIHASKSSDLQNTLKHHDESRLFFDAGLILLSAQGRIVAETPYNKERIGLDQHEREYYQQVVKSGKSVVSAPYKLSSSRSQPVIAFAVPVKDGSNSQLHGVLVGRRNLQKNGFLQKLIDAPIGKNGYFYLIDQDRTLIIHPDPSRILTTIPAGKNKAIDAALAGQEGTWENVNSLGIPGLTSIKPLKEAPWYLAAQYPLSEAYAPLHRARLAFGVVLFISMALAVVAVWFSMQPVVRPLQRLTNHLQQLGTKQGADRFLTVNSQDEIGHLTTVFNELLQELDDDVEAQEEAAEVYRIITEFTNEVSLWQLENGDIRYISPNCVRFFGYMDAEFYACPKLLNALIHPDDQKTWSNHQPGSCSMGGEGLEIRLITKDGSLSVFRHYCHQVVDKQGSPNGIRSSWLDITGQQQMESMARKLSRAVEQSSSTIVITNIDGAIEYVNPRFCLTTGYTADEVMGMNPRVLKSGDMPPEEYRELWRTITSGKEWRGEFHNKRKDGTLYWEAASILPLTDKNGVIIGYLAVKDDISEKKAAEYLMIELFQQVETAKKEWENTLDHLRDFIILTDPEHKIRRYNRILMEMTSLSSSDLVGRDWRELLQEMGFKFINFNASSGELLHLRSGRNYDINVYPVKSEHDDTQGFVVSLNDTTELHTTAHELEKALAELEDAQLQIYQQEKMASIGQLAAGVAHEINNPMGFITSNLSSLEKYVSRLYEYIGVVDQAMQGCCEGALAEPVHEARKRLKIDRILDDAHQLIEESQDGAGRVRRIVQDLKNFSRVDQAETALINLNESLETTINIAWNELKYVADLHREFGDIPKVNCFPQQLNQVFLNLLVNSAHALGETRGDITVQTEQQGDQVLVKISDTGCGMPPEVQRRIFEPFFTTKEVGKGTGLGLSISYDIIKKHGGSIEVQSEVGRGTTFTVVLPVHGPCGEEEQPSCNSQQ</sequence>
<dbReference type="RefSeq" id="WP_161947503.1">
    <property type="nucleotide sequence ID" value="NZ_FUWR01000016.1"/>
</dbReference>
<comment type="subcellular location">
    <subcellularLocation>
        <location evidence="2">Cell membrane</location>
        <topology evidence="2">Multi-pass membrane protein</topology>
    </subcellularLocation>
</comment>
<keyword evidence="10" id="KW-0067">ATP-binding</keyword>
<evidence type="ECO:0000256" key="6">
    <source>
        <dbReference type="ARBA" id="ARBA00022679"/>
    </source>
</evidence>
<dbReference type="GO" id="GO:0000155">
    <property type="term" value="F:phosphorelay sensor kinase activity"/>
    <property type="evidence" value="ECO:0007669"/>
    <property type="project" value="InterPro"/>
</dbReference>
<dbReference type="InterPro" id="IPR036097">
    <property type="entry name" value="HisK_dim/P_sf"/>
</dbReference>
<feature type="domain" description="PAS" evidence="17">
    <location>
        <begin position="493"/>
        <end position="539"/>
    </location>
</feature>
<dbReference type="InterPro" id="IPR000700">
    <property type="entry name" value="PAS-assoc_C"/>
</dbReference>
<dbReference type="Pfam" id="PF02743">
    <property type="entry name" value="dCache_1"/>
    <property type="match status" value="1"/>
</dbReference>
<dbReference type="InterPro" id="IPR003661">
    <property type="entry name" value="HisK_dim/P_dom"/>
</dbReference>
<dbReference type="Pfam" id="PF02518">
    <property type="entry name" value="HATPase_c"/>
    <property type="match status" value="1"/>
</dbReference>
<evidence type="ECO:0000259" key="16">
    <source>
        <dbReference type="PROSITE" id="PS50109"/>
    </source>
</evidence>
<keyword evidence="5" id="KW-0597">Phosphoprotein</keyword>
<evidence type="ECO:0000256" key="15">
    <source>
        <dbReference type="SAM" id="Phobius"/>
    </source>
</evidence>
<protein>
    <recommendedName>
        <fullName evidence="3">histidine kinase</fullName>
        <ecNumber evidence="3">2.7.13.3</ecNumber>
    </recommendedName>
</protein>
<evidence type="ECO:0000256" key="8">
    <source>
        <dbReference type="ARBA" id="ARBA00022741"/>
    </source>
</evidence>
<dbReference type="Proteomes" id="UP000190102">
    <property type="component" value="Unassembled WGS sequence"/>
</dbReference>
<feature type="domain" description="Histidine kinase" evidence="16">
    <location>
        <begin position="766"/>
        <end position="1010"/>
    </location>
</feature>
<dbReference type="SUPFAM" id="SSF55785">
    <property type="entry name" value="PYP-like sensor domain (PAS domain)"/>
    <property type="match status" value="3"/>
</dbReference>
<keyword evidence="13 15" id="KW-0472">Membrane</keyword>
<reference evidence="21" key="1">
    <citation type="submission" date="2017-02" db="EMBL/GenBank/DDBJ databases">
        <authorList>
            <person name="Varghese N."/>
            <person name="Submissions S."/>
        </authorList>
    </citation>
    <scope>NUCLEOTIDE SEQUENCE [LARGE SCALE GENOMIC DNA]</scope>
    <source>
        <strain evidence="21">ATCC BAA-34</strain>
    </source>
</reference>
<dbReference type="CDD" id="cd00082">
    <property type="entry name" value="HisKA"/>
    <property type="match status" value="1"/>
</dbReference>
<dbReference type="AlphaFoldDB" id="A0A1T4R0H5"/>
<gene>
    <name evidence="20" type="ORF">SAMN02745119_02625</name>
</gene>
<evidence type="ECO:0000256" key="5">
    <source>
        <dbReference type="ARBA" id="ARBA00022553"/>
    </source>
</evidence>
<dbReference type="PANTHER" id="PTHR43065">
    <property type="entry name" value="SENSOR HISTIDINE KINASE"/>
    <property type="match status" value="1"/>
</dbReference>
<feature type="domain" description="HAMP" evidence="19">
    <location>
        <begin position="312"/>
        <end position="365"/>
    </location>
</feature>
<evidence type="ECO:0000256" key="12">
    <source>
        <dbReference type="ARBA" id="ARBA00023012"/>
    </source>
</evidence>
<dbReference type="PROSITE" id="PS50885">
    <property type="entry name" value="HAMP"/>
    <property type="match status" value="1"/>
</dbReference>
<keyword evidence="4" id="KW-1003">Cell membrane</keyword>
<evidence type="ECO:0000256" key="3">
    <source>
        <dbReference type="ARBA" id="ARBA00012438"/>
    </source>
</evidence>
<dbReference type="Pfam" id="PF13426">
    <property type="entry name" value="PAS_9"/>
    <property type="match status" value="2"/>
</dbReference>
<dbReference type="InterPro" id="IPR036890">
    <property type="entry name" value="HATPase_C_sf"/>
</dbReference>
<feature type="domain" description="PAC" evidence="18">
    <location>
        <begin position="444"/>
        <end position="496"/>
    </location>
</feature>
<dbReference type="SMART" id="SM00388">
    <property type="entry name" value="HisKA"/>
    <property type="match status" value="1"/>
</dbReference>
<keyword evidence="14" id="KW-0175">Coiled coil</keyword>
<evidence type="ECO:0000313" key="21">
    <source>
        <dbReference type="Proteomes" id="UP000190102"/>
    </source>
</evidence>
<dbReference type="PROSITE" id="PS50113">
    <property type="entry name" value="PAC"/>
    <property type="match status" value="3"/>
</dbReference>
<dbReference type="EC" id="2.7.13.3" evidence="3"/>
<dbReference type="GO" id="GO:0005524">
    <property type="term" value="F:ATP binding"/>
    <property type="evidence" value="ECO:0007669"/>
    <property type="project" value="UniProtKB-KW"/>
</dbReference>
<evidence type="ECO:0000313" key="20">
    <source>
        <dbReference type="EMBL" id="SKA09367.1"/>
    </source>
</evidence>
<dbReference type="InterPro" id="IPR029151">
    <property type="entry name" value="Sensor-like_sf"/>
</dbReference>
<dbReference type="SUPFAM" id="SSF103190">
    <property type="entry name" value="Sensory domain-like"/>
    <property type="match status" value="1"/>
</dbReference>
<evidence type="ECO:0000256" key="10">
    <source>
        <dbReference type="ARBA" id="ARBA00022840"/>
    </source>
</evidence>
<dbReference type="Pfam" id="PF08447">
    <property type="entry name" value="PAS_3"/>
    <property type="match status" value="1"/>
</dbReference>
<evidence type="ECO:0000256" key="9">
    <source>
        <dbReference type="ARBA" id="ARBA00022777"/>
    </source>
</evidence>
<dbReference type="InterPro" id="IPR003660">
    <property type="entry name" value="HAMP_dom"/>
</dbReference>
<feature type="transmembrane region" description="Helical" evidence="15">
    <location>
        <begin position="290"/>
        <end position="311"/>
    </location>
</feature>
<dbReference type="SMART" id="SM00091">
    <property type="entry name" value="PAS"/>
    <property type="match status" value="3"/>
</dbReference>
<dbReference type="CDD" id="cd00130">
    <property type="entry name" value="PAS"/>
    <property type="match status" value="2"/>
</dbReference>
<feature type="coiled-coil region" evidence="14">
    <location>
        <begin position="727"/>
        <end position="757"/>
    </location>
</feature>
<dbReference type="Pfam" id="PF00672">
    <property type="entry name" value="HAMP"/>
    <property type="match status" value="1"/>
</dbReference>
<keyword evidence="9" id="KW-0418">Kinase</keyword>
<dbReference type="InterPro" id="IPR003594">
    <property type="entry name" value="HATPase_dom"/>
</dbReference>
<dbReference type="EMBL" id="FUWR01000016">
    <property type="protein sequence ID" value="SKA09367.1"/>
    <property type="molecule type" value="Genomic_DNA"/>
</dbReference>
<name>A0A1T4R0H5_9BACT</name>
<evidence type="ECO:0000259" key="18">
    <source>
        <dbReference type="PROSITE" id="PS50113"/>
    </source>
</evidence>
<feature type="domain" description="PAC" evidence="18">
    <location>
        <begin position="566"/>
        <end position="618"/>
    </location>
</feature>
<dbReference type="InterPro" id="IPR033479">
    <property type="entry name" value="dCache_1"/>
</dbReference>
<dbReference type="InterPro" id="IPR004358">
    <property type="entry name" value="Sig_transdc_His_kin-like_C"/>
</dbReference>
<feature type="domain" description="PAC" evidence="18">
    <location>
        <begin position="678"/>
        <end position="739"/>
    </location>
</feature>
<dbReference type="PROSITE" id="PS50109">
    <property type="entry name" value="HIS_KIN"/>
    <property type="match status" value="1"/>
</dbReference>
<dbReference type="PRINTS" id="PR00344">
    <property type="entry name" value="BCTRLSENSOR"/>
</dbReference>
<dbReference type="Gene3D" id="3.30.450.20">
    <property type="entry name" value="PAS domain"/>
    <property type="match status" value="4"/>
</dbReference>
<dbReference type="CDD" id="cd12912">
    <property type="entry name" value="PDC2_MCP_like"/>
    <property type="match status" value="1"/>
</dbReference>
<dbReference type="SMART" id="SM00086">
    <property type="entry name" value="PAC"/>
    <property type="match status" value="2"/>
</dbReference>
<evidence type="ECO:0000256" key="2">
    <source>
        <dbReference type="ARBA" id="ARBA00004651"/>
    </source>
</evidence>
<dbReference type="SMART" id="SM00387">
    <property type="entry name" value="HATPase_c"/>
    <property type="match status" value="1"/>
</dbReference>
<evidence type="ECO:0000256" key="13">
    <source>
        <dbReference type="ARBA" id="ARBA00023136"/>
    </source>
</evidence>
<evidence type="ECO:0000256" key="7">
    <source>
        <dbReference type="ARBA" id="ARBA00022692"/>
    </source>
</evidence>
<comment type="catalytic activity">
    <reaction evidence="1">
        <text>ATP + protein L-histidine = ADP + protein N-phospho-L-histidine.</text>
        <dbReference type="EC" id="2.7.13.3"/>
    </reaction>
</comment>
<dbReference type="InterPro" id="IPR005467">
    <property type="entry name" value="His_kinase_dom"/>
</dbReference>
<dbReference type="SUPFAM" id="SSF47384">
    <property type="entry name" value="Homodimeric domain of signal transducing histidine kinase"/>
    <property type="match status" value="1"/>
</dbReference>
<evidence type="ECO:0000259" key="17">
    <source>
        <dbReference type="PROSITE" id="PS50112"/>
    </source>
</evidence>
<feature type="domain" description="PAS" evidence="17">
    <location>
        <begin position="626"/>
        <end position="671"/>
    </location>
</feature>
<dbReference type="CDD" id="cd18773">
    <property type="entry name" value="PDC1_HK_sensor"/>
    <property type="match status" value="1"/>
</dbReference>
<dbReference type="SUPFAM" id="SSF158472">
    <property type="entry name" value="HAMP domain-like"/>
    <property type="match status" value="1"/>
</dbReference>
<keyword evidence="11 15" id="KW-1133">Transmembrane helix</keyword>
<dbReference type="GO" id="GO:0005886">
    <property type="term" value="C:plasma membrane"/>
    <property type="evidence" value="ECO:0007669"/>
    <property type="project" value="UniProtKB-SubCell"/>
</dbReference>
<evidence type="ECO:0000256" key="4">
    <source>
        <dbReference type="ARBA" id="ARBA00022475"/>
    </source>
</evidence>
<dbReference type="CDD" id="cd06225">
    <property type="entry name" value="HAMP"/>
    <property type="match status" value="1"/>
</dbReference>
<dbReference type="SUPFAM" id="SSF55874">
    <property type="entry name" value="ATPase domain of HSP90 chaperone/DNA topoisomerase II/histidine kinase"/>
    <property type="match status" value="1"/>
</dbReference>
<keyword evidence="21" id="KW-1185">Reference proteome</keyword>
<proteinExistence type="predicted"/>
<evidence type="ECO:0000256" key="14">
    <source>
        <dbReference type="SAM" id="Coils"/>
    </source>
</evidence>
<accession>A0A1T4R0H5</accession>
<dbReference type="InterPro" id="IPR001610">
    <property type="entry name" value="PAC"/>
</dbReference>
<dbReference type="Gene3D" id="3.30.565.10">
    <property type="entry name" value="Histidine kinase-like ATPase, C-terminal domain"/>
    <property type="match status" value="1"/>
</dbReference>
<dbReference type="STRING" id="115783.SAMN02745119_02625"/>
<dbReference type="PROSITE" id="PS50112">
    <property type="entry name" value="PAS"/>
    <property type="match status" value="2"/>
</dbReference>
<dbReference type="PANTHER" id="PTHR43065:SF50">
    <property type="entry name" value="HISTIDINE KINASE"/>
    <property type="match status" value="1"/>
</dbReference>
<keyword evidence="6" id="KW-0808">Transferase</keyword>
<evidence type="ECO:0000256" key="11">
    <source>
        <dbReference type="ARBA" id="ARBA00022989"/>
    </source>
</evidence>
<evidence type="ECO:0000256" key="1">
    <source>
        <dbReference type="ARBA" id="ARBA00000085"/>
    </source>
</evidence>
<dbReference type="Gene3D" id="6.10.340.10">
    <property type="match status" value="1"/>
</dbReference>